<evidence type="ECO:0000256" key="2">
    <source>
        <dbReference type="ARBA" id="ARBA00007879"/>
    </source>
</evidence>
<dbReference type="GO" id="GO:0046872">
    <property type="term" value="F:metal ion binding"/>
    <property type="evidence" value="ECO:0007669"/>
    <property type="project" value="UniProtKB-KW"/>
</dbReference>
<sequence>MEEPYAKILALETFRVEQVPPTVYYIPNFISESEETYLLHQVYAAPKPKWTQLSGRKKLQNWGEFSPTPSLWLELGGRGS</sequence>
<keyword evidence="6" id="KW-0408">Iron</keyword>
<dbReference type="GO" id="GO:0005634">
    <property type="term" value="C:nucleus"/>
    <property type="evidence" value="ECO:0007669"/>
    <property type="project" value="TreeGrafter"/>
</dbReference>
<dbReference type="InterPro" id="IPR032862">
    <property type="entry name" value="ALKBH6"/>
</dbReference>
<evidence type="ECO:0000256" key="5">
    <source>
        <dbReference type="ARBA" id="ARBA00023002"/>
    </source>
</evidence>
<dbReference type="Ensembl" id="ENSGAGT00000009810.1">
    <property type="protein sequence ID" value="ENSGAGP00000008523.1"/>
    <property type="gene ID" value="ENSGAGG00000006768.1"/>
</dbReference>
<organism evidence="7 8">
    <name type="scientific">Gopherus agassizii</name>
    <name type="common">Agassiz's desert tortoise</name>
    <dbReference type="NCBI Taxonomy" id="38772"/>
    <lineage>
        <taxon>Eukaryota</taxon>
        <taxon>Metazoa</taxon>
        <taxon>Chordata</taxon>
        <taxon>Craniata</taxon>
        <taxon>Vertebrata</taxon>
        <taxon>Euteleostomi</taxon>
        <taxon>Archelosauria</taxon>
        <taxon>Testudinata</taxon>
        <taxon>Testudines</taxon>
        <taxon>Cryptodira</taxon>
        <taxon>Durocryptodira</taxon>
        <taxon>Testudinoidea</taxon>
        <taxon>Testudinidae</taxon>
        <taxon>Gopherus</taxon>
    </lineage>
</organism>
<evidence type="ECO:0000313" key="8">
    <source>
        <dbReference type="Proteomes" id="UP000291020"/>
    </source>
</evidence>
<comment type="cofactor">
    <cofactor evidence="1">
        <name>Fe(2+)</name>
        <dbReference type="ChEBI" id="CHEBI:29033"/>
    </cofactor>
</comment>
<dbReference type="Proteomes" id="UP000291020">
    <property type="component" value="Unassembled WGS sequence"/>
</dbReference>
<evidence type="ECO:0000256" key="1">
    <source>
        <dbReference type="ARBA" id="ARBA00001954"/>
    </source>
</evidence>
<evidence type="ECO:0000256" key="6">
    <source>
        <dbReference type="ARBA" id="ARBA00023004"/>
    </source>
</evidence>
<reference evidence="7" key="3">
    <citation type="submission" date="2025-09" db="UniProtKB">
        <authorList>
            <consortium name="Ensembl"/>
        </authorList>
    </citation>
    <scope>IDENTIFICATION</scope>
</reference>
<dbReference type="InterPro" id="IPR037151">
    <property type="entry name" value="AlkB-like_sf"/>
</dbReference>
<dbReference type="STRING" id="38772.ENSGAGP00000008523"/>
<evidence type="ECO:0000313" key="7">
    <source>
        <dbReference type="Ensembl" id="ENSGAGP00000008523.1"/>
    </source>
</evidence>
<keyword evidence="8" id="KW-1185">Reference proteome</keyword>
<keyword evidence="3" id="KW-0479">Metal-binding</keyword>
<reference evidence="8" key="1">
    <citation type="journal article" date="2017" name="PLoS ONE">
        <title>The Agassiz's desert tortoise genome provides a resource for the conservation of a threatened species.</title>
        <authorList>
            <person name="Tollis M."/>
            <person name="DeNardo D.F."/>
            <person name="Cornelius J.A."/>
            <person name="Dolby G.A."/>
            <person name="Edwards T."/>
            <person name="Henen B.T."/>
            <person name="Karl A.E."/>
            <person name="Murphy R.W."/>
            <person name="Kusumi K."/>
        </authorList>
    </citation>
    <scope>NUCLEOTIDE SEQUENCE [LARGE SCALE GENOMIC DNA]</scope>
</reference>
<dbReference type="AlphaFoldDB" id="A0A452H242"/>
<evidence type="ECO:0000256" key="3">
    <source>
        <dbReference type="ARBA" id="ARBA00022723"/>
    </source>
</evidence>
<keyword evidence="5" id="KW-0560">Oxidoreductase</keyword>
<dbReference type="PANTHER" id="PTHR46030">
    <property type="entry name" value="ALPHA-KETOGLUTARATE-DEPENDENT DIOXYGENASE ALKB HOMOLOG 6"/>
    <property type="match status" value="1"/>
</dbReference>
<evidence type="ECO:0000256" key="4">
    <source>
        <dbReference type="ARBA" id="ARBA00022964"/>
    </source>
</evidence>
<comment type="similarity">
    <text evidence="2">Belongs to the alkB family.</text>
</comment>
<reference evidence="7" key="2">
    <citation type="submission" date="2025-08" db="UniProtKB">
        <authorList>
            <consortium name="Ensembl"/>
        </authorList>
    </citation>
    <scope>IDENTIFICATION</scope>
</reference>
<name>A0A452H242_9SAUR</name>
<dbReference type="PANTHER" id="PTHR46030:SF1">
    <property type="entry name" value="ALPHA-KETOGLUTARATE-DEPENDENT DIOXYGENASE ALKB HOMOLOG 6"/>
    <property type="match status" value="1"/>
</dbReference>
<keyword evidence="4" id="KW-0223">Dioxygenase</keyword>
<accession>A0A452H242</accession>
<dbReference type="GO" id="GO:0051213">
    <property type="term" value="F:dioxygenase activity"/>
    <property type="evidence" value="ECO:0007669"/>
    <property type="project" value="UniProtKB-KW"/>
</dbReference>
<dbReference type="Gene3D" id="2.60.120.590">
    <property type="entry name" value="Alpha-ketoglutarate-dependent dioxygenase AlkB-like"/>
    <property type="match status" value="1"/>
</dbReference>
<protein>
    <submittedName>
        <fullName evidence="7">Uncharacterized protein</fullName>
    </submittedName>
</protein>
<proteinExistence type="inferred from homology"/>